<organism evidence="7 8">
    <name type="scientific">Banduia mediterranea</name>
    <dbReference type="NCBI Taxonomy" id="3075609"/>
    <lineage>
        <taxon>Bacteria</taxon>
        <taxon>Pseudomonadati</taxon>
        <taxon>Pseudomonadota</taxon>
        <taxon>Gammaproteobacteria</taxon>
        <taxon>Nevskiales</taxon>
        <taxon>Algiphilaceae</taxon>
        <taxon>Banduia</taxon>
    </lineage>
</organism>
<keyword evidence="4" id="KW-0904">Protein phosphatase</keyword>
<dbReference type="InterPro" id="IPR050438">
    <property type="entry name" value="LMW_PTPase"/>
</dbReference>
<dbReference type="InterPro" id="IPR023485">
    <property type="entry name" value="Ptyr_pPase"/>
</dbReference>
<evidence type="ECO:0000313" key="8">
    <source>
        <dbReference type="Proteomes" id="UP001254608"/>
    </source>
</evidence>
<comment type="caution">
    <text evidence="7">The sequence shown here is derived from an EMBL/GenBank/DDBJ whole genome shotgun (WGS) entry which is preliminary data.</text>
</comment>
<dbReference type="InterPro" id="IPR036196">
    <property type="entry name" value="Ptyr_pPase_sf"/>
</dbReference>
<comment type="catalytic activity">
    <reaction evidence="5">
        <text>O-phospho-L-tyrosyl-[protein] + H2O = L-tyrosyl-[protein] + phosphate</text>
        <dbReference type="Rhea" id="RHEA:10684"/>
        <dbReference type="Rhea" id="RHEA-COMP:10136"/>
        <dbReference type="Rhea" id="RHEA-COMP:20101"/>
        <dbReference type="ChEBI" id="CHEBI:15377"/>
        <dbReference type="ChEBI" id="CHEBI:43474"/>
        <dbReference type="ChEBI" id="CHEBI:46858"/>
        <dbReference type="ChEBI" id="CHEBI:61978"/>
        <dbReference type="EC" id="3.1.3.48"/>
    </reaction>
</comment>
<dbReference type="GO" id="GO:0004725">
    <property type="term" value="F:protein tyrosine phosphatase activity"/>
    <property type="evidence" value="ECO:0007669"/>
    <property type="project" value="UniProtKB-EC"/>
</dbReference>
<dbReference type="EC" id="3.1.3.48" evidence="2"/>
<dbReference type="RefSeq" id="WP_311364085.1">
    <property type="nucleotide sequence ID" value="NZ_JAVRIC010000005.1"/>
</dbReference>
<reference evidence="7 8" key="1">
    <citation type="submission" date="2023-09" db="EMBL/GenBank/DDBJ databases">
        <authorList>
            <person name="Rey-Velasco X."/>
        </authorList>
    </citation>
    <scope>NUCLEOTIDE SEQUENCE [LARGE SCALE GENOMIC DNA]</scope>
    <source>
        <strain evidence="7 8">W345</strain>
    </source>
</reference>
<keyword evidence="3 7" id="KW-0378">Hydrolase</keyword>
<dbReference type="PANTHER" id="PTHR11717">
    <property type="entry name" value="LOW MOLECULAR WEIGHT PROTEIN TYROSINE PHOSPHATASE"/>
    <property type="match status" value="1"/>
</dbReference>
<evidence type="ECO:0000259" key="6">
    <source>
        <dbReference type="SMART" id="SM00226"/>
    </source>
</evidence>
<proteinExistence type="inferred from homology"/>
<dbReference type="Gene3D" id="3.40.50.2300">
    <property type="match status" value="1"/>
</dbReference>
<protein>
    <recommendedName>
        <fullName evidence="2">protein-tyrosine-phosphatase</fullName>
        <ecNumber evidence="2">3.1.3.48</ecNumber>
    </recommendedName>
</protein>
<dbReference type="InterPro" id="IPR017867">
    <property type="entry name" value="Tyr_phospatase_low_mol_wt"/>
</dbReference>
<keyword evidence="8" id="KW-1185">Reference proteome</keyword>
<dbReference type="Pfam" id="PF01451">
    <property type="entry name" value="LMWPc"/>
    <property type="match status" value="1"/>
</dbReference>
<evidence type="ECO:0000313" key="7">
    <source>
        <dbReference type="EMBL" id="MDT0496691.1"/>
    </source>
</evidence>
<sequence length="145" mass="16350">MFKRILVVCTGNICRSPIGEGLLKARLDGRGIEVFSAGVGALVGHPADAHASAVMREHGYDIDAHRAQQATQPILAHSDLILTMDQTHSDWLNQRYPQFRGRVHKMLKWQANADVDDPYRRPREAFERSFSEIESGVDDWVKRLG</sequence>
<feature type="domain" description="Phosphotyrosine protein phosphatase I" evidence="6">
    <location>
        <begin position="3"/>
        <end position="143"/>
    </location>
</feature>
<gene>
    <name evidence="7" type="ORF">RM530_04855</name>
</gene>
<evidence type="ECO:0000256" key="4">
    <source>
        <dbReference type="ARBA" id="ARBA00022912"/>
    </source>
</evidence>
<dbReference type="CDD" id="cd16343">
    <property type="entry name" value="LMWPTP"/>
    <property type="match status" value="1"/>
</dbReference>
<evidence type="ECO:0000256" key="1">
    <source>
        <dbReference type="ARBA" id="ARBA00011063"/>
    </source>
</evidence>
<comment type="similarity">
    <text evidence="1">Belongs to the low molecular weight phosphotyrosine protein phosphatase family.</text>
</comment>
<dbReference type="EMBL" id="JAVRIC010000005">
    <property type="protein sequence ID" value="MDT0496691.1"/>
    <property type="molecule type" value="Genomic_DNA"/>
</dbReference>
<dbReference type="PRINTS" id="PR00719">
    <property type="entry name" value="LMWPTPASE"/>
</dbReference>
<evidence type="ECO:0000256" key="5">
    <source>
        <dbReference type="ARBA" id="ARBA00051722"/>
    </source>
</evidence>
<dbReference type="SUPFAM" id="SSF52788">
    <property type="entry name" value="Phosphotyrosine protein phosphatases I"/>
    <property type="match status" value="1"/>
</dbReference>
<dbReference type="PANTHER" id="PTHR11717:SF31">
    <property type="entry name" value="LOW MOLECULAR WEIGHT PROTEIN-TYROSINE-PHOSPHATASE ETP-RELATED"/>
    <property type="match status" value="1"/>
</dbReference>
<dbReference type="SMART" id="SM00226">
    <property type="entry name" value="LMWPc"/>
    <property type="match status" value="1"/>
</dbReference>
<name>A0ABU2WFR1_9GAMM</name>
<accession>A0ABU2WFR1</accession>
<evidence type="ECO:0000256" key="2">
    <source>
        <dbReference type="ARBA" id="ARBA00013064"/>
    </source>
</evidence>
<evidence type="ECO:0000256" key="3">
    <source>
        <dbReference type="ARBA" id="ARBA00022801"/>
    </source>
</evidence>
<dbReference type="Proteomes" id="UP001254608">
    <property type="component" value="Unassembled WGS sequence"/>
</dbReference>